<feature type="region of interest" description="Disordered" evidence="1">
    <location>
        <begin position="1"/>
        <end position="61"/>
    </location>
</feature>
<protein>
    <submittedName>
        <fullName evidence="2">Uncharacterized protein</fullName>
    </submittedName>
</protein>
<accession>M7Z8H6</accession>
<dbReference type="EMBL" id="KD165254">
    <property type="protein sequence ID" value="EMS55901.1"/>
    <property type="molecule type" value="Genomic_DNA"/>
</dbReference>
<dbReference type="AlphaFoldDB" id="M7Z8H6"/>
<organism evidence="2">
    <name type="scientific">Triticum urartu</name>
    <name type="common">Red wild einkorn</name>
    <name type="synonym">Crithodium urartu</name>
    <dbReference type="NCBI Taxonomy" id="4572"/>
    <lineage>
        <taxon>Eukaryota</taxon>
        <taxon>Viridiplantae</taxon>
        <taxon>Streptophyta</taxon>
        <taxon>Embryophyta</taxon>
        <taxon>Tracheophyta</taxon>
        <taxon>Spermatophyta</taxon>
        <taxon>Magnoliopsida</taxon>
        <taxon>Liliopsida</taxon>
        <taxon>Poales</taxon>
        <taxon>Poaceae</taxon>
        <taxon>BOP clade</taxon>
        <taxon>Pooideae</taxon>
        <taxon>Triticodae</taxon>
        <taxon>Triticeae</taxon>
        <taxon>Triticinae</taxon>
        <taxon>Triticum</taxon>
    </lineage>
</organism>
<name>M7Z8H6_TRIUA</name>
<evidence type="ECO:0000313" key="2">
    <source>
        <dbReference type="EMBL" id="EMS55901.1"/>
    </source>
</evidence>
<gene>
    <name evidence="2" type="ORF">TRIUR3_31605</name>
</gene>
<proteinExistence type="predicted"/>
<evidence type="ECO:0000256" key="1">
    <source>
        <dbReference type="SAM" id="MobiDB-lite"/>
    </source>
</evidence>
<reference evidence="2" key="1">
    <citation type="journal article" date="2013" name="Nature">
        <title>Draft genome of the wheat A-genome progenitor Triticum urartu.</title>
        <authorList>
            <person name="Ling H.Q."/>
            <person name="Zhao S."/>
            <person name="Liu D."/>
            <person name="Wang J."/>
            <person name="Sun H."/>
            <person name="Zhang C."/>
            <person name="Fan H."/>
            <person name="Li D."/>
            <person name="Dong L."/>
            <person name="Tao Y."/>
            <person name="Gao C."/>
            <person name="Wu H."/>
            <person name="Li Y."/>
            <person name="Cui Y."/>
            <person name="Guo X."/>
            <person name="Zheng S."/>
            <person name="Wang B."/>
            <person name="Yu K."/>
            <person name="Liang Q."/>
            <person name="Yang W."/>
            <person name="Lou X."/>
            <person name="Chen J."/>
            <person name="Feng M."/>
            <person name="Jian J."/>
            <person name="Zhang X."/>
            <person name="Luo G."/>
            <person name="Jiang Y."/>
            <person name="Liu J."/>
            <person name="Wang Z."/>
            <person name="Sha Y."/>
            <person name="Zhang B."/>
            <person name="Wu H."/>
            <person name="Tang D."/>
            <person name="Shen Q."/>
            <person name="Xue P."/>
            <person name="Zou S."/>
            <person name="Wang X."/>
            <person name="Liu X."/>
            <person name="Wang F."/>
            <person name="Yang Y."/>
            <person name="An X."/>
            <person name="Dong Z."/>
            <person name="Zhang K."/>
            <person name="Zhang X."/>
            <person name="Luo M.C."/>
            <person name="Dvorak J."/>
            <person name="Tong Y."/>
            <person name="Wang J."/>
            <person name="Yang H."/>
            <person name="Li Z."/>
            <person name="Wang D."/>
            <person name="Zhang A."/>
            <person name="Wang J."/>
        </authorList>
    </citation>
    <scope>NUCLEOTIDE SEQUENCE</scope>
</reference>
<sequence>MCNRSPESGCSSQAPPTPSSARSRTLPAASRCFAPPGSRLSPSRGRRRKSSGTAPPHPLGCMTTTLPSFVAALSPSHLGRSEPSHAPLPVPATRKKLSSLTCWLSAHGNPAYAEAELTVAVCESRSGPHLLHLQSNSSEPVQFVFKEQQRITFTH</sequence>
<feature type="compositionally biased region" description="Polar residues" evidence="1">
    <location>
        <begin position="1"/>
        <end position="23"/>
    </location>
</feature>